<protein>
    <submittedName>
        <fullName evidence="1">Uncharacterized protein</fullName>
    </submittedName>
</protein>
<keyword evidence="2" id="KW-1185">Reference proteome</keyword>
<sequence length="71" mass="8051">VSFSHAADQAELHDNDVRWLFQTYNGVIDPDRNVKDESFVSWMRPSALPRAPRHLNGRSGATKGECWILSP</sequence>
<name>A0A812P5H3_9DINO</name>
<dbReference type="OrthoDB" id="340608at2759"/>
<dbReference type="AlphaFoldDB" id="A0A812P5H3"/>
<comment type="caution">
    <text evidence="1">The sequence shown here is derived from an EMBL/GenBank/DDBJ whole genome shotgun (WGS) entry which is preliminary data.</text>
</comment>
<gene>
    <name evidence="1" type="ORF">SNAT2548_LOCUS17686</name>
</gene>
<evidence type="ECO:0000313" key="1">
    <source>
        <dbReference type="EMBL" id="CAE7337951.1"/>
    </source>
</evidence>
<dbReference type="EMBL" id="CAJNDS010002120">
    <property type="protein sequence ID" value="CAE7337951.1"/>
    <property type="molecule type" value="Genomic_DNA"/>
</dbReference>
<reference evidence="1" key="1">
    <citation type="submission" date="2021-02" db="EMBL/GenBank/DDBJ databases">
        <authorList>
            <person name="Dougan E. K."/>
            <person name="Rhodes N."/>
            <person name="Thang M."/>
            <person name="Chan C."/>
        </authorList>
    </citation>
    <scope>NUCLEOTIDE SEQUENCE</scope>
</reference>
<feature type="non-terminal residue" evidence="1">
    <location>
        <position position="1"/>
    </location>
</feature>
<feature type="non-terminal residue" evidence="1">
    <location>
        <position position="71"/>
    </location>
</feature>
<evidence type="ECO:0000313" key="2">
    <source>
        <dbReference type="Proteomes" id="UP000604046"/>
    </source>
</evidence>
<proteinExistence type="predicted"/>
<accession>A0A812P5H3</accession>
<dbReference type="Proteomes" id="UP000604046">
    <property type="component" value="Unassembled WGS sequence"/>
</dbReference>
<organism evidence="1 2">
    <name type="scientific">Symbiodinium natans</name>
    <dbReference type="NCBI Taxonomy" id="878477"/>
    <lineage>
        <taxon>Eukaryota</taxon>
        <taxon>Sar</taxon>
        <taxon>Alveolata</taxon>
        <taxon>Dinophyceae</taxon>
        <taxon>Suessiales</taxon>
        <taxon>Symbiodiniaceae</taxon>
        <taxon>Symbiodinium</taxon>
    </lineage>
</organism>